<feature type="compositionally biased region" description="Basic and acidic residues" evidence="1">
    <location>
        <begin position="96"/>
        <end position="114"/>
    </location>
</feature>
<dbReference type="AlphaFoldDB" id="A0A428Q8Z8"/>
<feature type="compositionally biased region" description="Polar residues" evidence="1">
    <location>
        <begin position="258"/>
        <end position="280"/>
    </location>
</feature>
<evidence type="ECO:0000313" key="3">
    <source>
        <dbReference type="Proteomes" id="UP000288168"/>
    </source>
</evidence>
<dbReference type="Proteomes" id="UP000288168">
    <property type="component" value="Unassembled WGS sequence"/>
</dbReference>
<feature type="region of interest" description="Disordered" evidence="1">
    <location>
        <begin position="52"/>
        <end position="71"/>
    </location>
</feature>
<feature type="compositionally biased region" description="Basic and acidic residues" evidence="1">
    <location>
        <begin position="53"/>
        <end position="71"/>
    </location>
</feature>
<dbReference type="OrthoDB" id="3946700at2759"/>
<feature type="compositionally biased region" description="Basic and acidic residues" evidence="1">
    <location>
        <begin position="37"/>
        <end position="46"/>
    </location>
</feature>
<feature type="region of interest" description="Disordered" evidence="1">
    <location>
        <begin position="84"/>
        <end position="114"/>
    </location>
</feature>
<protein>
    <submittedName>
        <fullName evidence="2">Uncharacterized protein</fullName>
    </submittedName>
</protein>
<sequence length="471" mass="52696">MGLPLFIAPVESDLPPKASDKSRATSPNRSGIRRHGRTNEYRERRAALRRHISIRDRERGERDFTPRWRPSPLRESHLVSRIGPDVDAVTGPDVTEPMRFREGPREMRPDDRRRNTLEEQLTSLFRDNWPPGPPANEQPDDQVDLGWWTFESLPRYNRTTRIVGFQPDEDGPLRRPPPPVQQPPTTTRSSSAEQERRRRRADFRNRAMARLEMTERRRNATSQPNRSVDGLGDRDRSLSPEVWDTLLTTLTPDPQPPSAGSSFASTVASQSAGASTSTPLTAPDPPHDTSVDQACESGCEGSDTESPDYEHPDFALIRRRRDALRRVRVRVPDYNLDGPADGPISRGSGALNSESSATRRRRSPDGPLPSGEDATGNTAELDGPLPLAHQRPRHGWVGQLSVGNSDDEQVLERWGVTREGSTTSGNNTIVGDDDWVGMQRIVRSLARREDIPDEWWAEAGLSRNLPGDGPE</sequence>
<dbReference type="EMBL" id="NKCI01000049">
    <property type="protein sequence ID" value="RSL61750.1"/>
    <property type="molecule type" value="Genomic_DNA"/>
</dbReference>
<comment type="caution">
    <text evidence="2">The sequence shown here is derived from an EMBL/GenBank/DDBJ whole genome shotgun (WGS) entry which is preliminary data.</text>
</comment>
<name>A0A428Q8Z8_9HYPO</name>
<keyword evidence="3" id="KW-1185">Reference proteome</keyword>
<feature type="compositionally biased region" description="Low complexity" evidence="1">
    <location>
        <begin position="183"/>
        <end position="192"/>
    </location>
</feature>
<organism evidence="2 3">
    <name type="scientific">Fusarium duplospermum</name>
    <dbReference type="NCBI Taxonomy" id="1325734"/>
    <lineage>
        <taxon>Eukaryota</taxon>
        <taxon>Fungi</taxon>
        <taxon>Dikarya</taxon>
        <taxon>Ascomycota</taxon>
        <taxon>Pezizomycotina</taxon>
        <taxon>Sordariomycetes</taxon>
        <taxon>Hypocreomycetidae</taxon>
        <taxon>Hypocreales</taxon>
        <taxon>Nectriaceae</taxon>
        <taxon>Fusarium</taxon>
        <taxon>Fusarium solani species complex</taxon>
    </lineage>
</organism>
<accession>A0A428Q8Z8</accession>
<evidence type="ECO:0000313" key="2">
    <source>
        <dbReference type="EMBL" id="RSL61750.1"/>
    </source>
</evidence>
<reference evidence="2 3" key="1">
    <citation type="submission" date="2017-06" db="EMBL/GenBank/DDBJ databases">
        <title>Comparative genomic analysis of Ambrosia Fusariam Clade fungi.</title>
        <authorList>
            <person name="Stajich J.E."/>
            <person name="Carrillo J."/>
            <person name="Kijimoto T."/>
            <person name="Eskalen A."/>
            <person name="O'Donnell K."/>
            <person name="Kasson M."/>
        </authorList>
    </citation>
    <scope>NUCLEOTIDE SEQUENCE [LARGE SCALE GENOMIC DNA]</scope>
    <source>
        <strain evidence="2 3">NRRL62584</strain>
    </source>
</reference>
<feature type="region of interest" description="Disordered" evidence="1">
    <location>
        <begin position="333"/>
        <end position="391"/>
    </location>
</feature>
<evidence type="ECO:0000256" key="1">
    <source>
        <dbReference type="SAM" id="MobiDB-lite"/>
    </source>
</evidence>
<proteinExistence type="predicted"/>
<feature type="region of interest" description="Disordered" evidence="1">
    <location>
        <begin position="1"/>
        <end position="46"/>
    </location>
</feature>
<gene>
    <name evidence="2" type="ORF">CEP54_006052</name>
</gene>
<feature type="region of interest" description="Disordered" evidence="1">
    <location>
        <begin position="159"/>
        <end position="314"/>
    </location>
</feature>